<reference evidence="2 3" key="1">
    <citation type="journal article" date="2013" name="Int. J. Syst. Evol. Microbiol.">
        <title>Sphingomonas kyungheensis sp. nov., a bacterium with ginsenoside-converting activity isolated from soil of a ginseng field.</title>
        <authorList>
            <person name="Son H.M."/>
            <person name="Yang J.E."/>
            <person name="Park Y."/>
            <person name="Han C.K."/>
            <person name="Kim S.G."/>
            <person name="Kook M."/>
            <person name="Yi T.H."/>
        </authorList>
    </citation>
    <scope>NUCLEOTIDE SEQUENCE [LARGE SCALE GENOMIC DNA]</scope>
    <source>
        <strain evidence="2 3">LMG 26582</strain>
    </source>
</reference>
<dbReference type="InterPro" id="IPR035093">
    <property type="entry name" value="RelE/ParE_toxin_dom_sf"/>
</dbReference>
<keyword evidence="3" id="KW-1185">Reference proteome</keyword>
<dbReference type="Gene3D" id="3.30.2310.20">
    <property type="entry name" value="RelE-like"/>
    <property type="match status" value="1"/>
</dbReference>
<evidence type="ECO:0000256" key="1">
    <source>
        <dbReference type="ARBA" id="ARBA00022649"/>
    </source>
</evidence>
<organism evidence="2 3">
    <name type="scientific">Sphingomonas kyungheensis</name>
    <dbReference type="NCBI Taxonomy" id="1069987"/>
    <lineage>
        <taxon>Bacteria</taxon>
        <taxon>Pseudomonadati</taxon>
        <taxon>Pseudomonadota</taxon>
        <taxon>Alphaproteobacteria</taxon>
        <taxon>Sphingomonadales</taxon>
        <taxon>Sphingomonadaceae</taxon>
        <taxon>Sphingomonas</taxon>
    </lineage>
</organism>
<dbReference type="Proteomes" id="UP001367771">
    <property type="component" value="Unassembled WGS sequence"/>
</dbReference>
<comment type="caution">
    <text evidence="2">The sequence shown here is derived from an EMBL/GenBank/DDBJ whole genome shotgun (WGS) entry which is preliminary data.</text>
</comment>
<dbReference type="RefSeq" id="WP_336545431.1">
    <property type="nucleotide sequence ID" value="NZ_JBBBDM010000005.1"/>
</dbReference>
<proteinExistence type="predicted"/>
<gene>
    <name evidence="2" type="ORF">V8201_11950</name>
</gene>
<dbReference type="Pfam" id="PF05016">
    <property type="entry name" value="ParE_toxin"/>
    <property type="match status" value="1"/>
</dbReference>
<accession>A0ABU8H470</accession>
<sequence>MTTIVLSRRAREDLKRIWTHITLDDARAADRLLLALDAKIERLRDFPDIGTARDDIRPGAHAGAWALSDPLCV</sequence>
<dbReference type="InterPro" id="IPR007712">
    <property type="entry name" value="RelE/ParE_toxin"/>
</dbReference>
<evidence type="ECO:0000313" key="2">
    <source>
        <dbReference type="EMBL" id="MEI5687792.1"/>
    </source>
</evidence>
<dbReference type="EMBL" id="JBBBDM010000005">
    <property type="protein sequence ID" value="MEI5687792.1"/>
    <property type="molecule type" value="Genomic_DNA"/>
</dbReference>
<keyword evidence="1" id="KW-1277">Toxin-antitoxin system</keyword>
<name>A0ABU8H470_9SPHN</name>
<protein>
    <submittedName>
        <fullName evidence="2">Type II toxin-antitoxin system RelE/ParE family toxin</fullName>
    </submittedName>
</protein>
<evidence type="ECO:0000313" key="3">
    <source>
        <dbReference type="Proteomes" id="UP001367771"/>
    </source>
</evidence>